<feature type="domain" description="DUF8174" evidence="3">
    <location>
        <begin position="96"/>
        <end position="221"/>
    </location>
</feature>
<organism evidence="4 5">
    <name type="scientific">Mycolicibacterium pulveris</name>
    <name type="common">Mycobacterium pulveris</name>
    <dbReference type="NCBI Taxonomy" id="36813"/>
    <lineage>
        <taxon>Bacteria</taxon>
        <taxon>Bacillati</taxon>
        <taxon>Actinomycetota</taxon>
        <taxon>Actinomycetes</taxon>
        <taxon>Mycobacteriales</taxon>
        <taxon>Mycobacteriaceae</taxon>
        <taxon>Mycolicibacterium</taxon>
    </lineage>
</organism>
<feature type="region of interest" description="Disordered" evidence="1">
    <location>
        <begin position="1"/>
        <end position="46"/>
    </location>
</feature>
<evidence type="ECO:0000313" key="5">
    <source>
        <dbReference type="Proteomes" id="UP000467252"/>
    </source>
</evidence>
<keyword evidence="5" id="KW-1185">Reference proteome</keyword>
<evidence type="ECO:0000256" key="1">
    <source>
        <dbReference type="SAM" id="MobiDB-lite"/>
    </source>
</evidence>
<dbReference type="InterPro" id="IPR058487">
    <property type="entry name" value="DUF8174"/>
</dbReference>
<keyword evidence="2" id="KW-0812">Transmembrane</keyword>
<accession>A0A7I7UP60</accession>
<dbReference type="Proteomes" id="UP000467252">
    <property type="component" value="Chromosome"/>
</dbReference>
<proteinExistence type="predicted"/>
<feature type="transmembrane region" description="Helical" evidence="2">
    <location>
        <begin position="66"/>
        <end position="87"/>
    </location>
</feature>
<evidence type="ECO:0000313" key="4">
    <source>
        <dbReference type="EMBL" id="BBY83225.1"/>
    </source>
</evidence>
<dbReference type="AlphaFoldDB" id="A0A7I7UP60"/>
<dbReference type="Pfam" id="PF26525">
    <property type="entry name" value="DUF8174"/>
    <property type="match status" value="1"/>
</dbReference>
<protein>
    <recommendedName>
        <fullName evidence="3">DUF8174 domain-containing protein</fullName>
    </recommendedName>
</protein>
<gene>
    <name evidence="4" type="ORF">MPUL_43830</name>
</gene>
<dbReference type="RefSeq" id="WP_163903896.1">
    <property type="nucleotide sequence ID" value="NZ_AP022599.1"/>
</dbReference>
<sequence>MAGPYPPEFGAGPAGPQTYPQSFPQQPFPPSGGPETAAQPYPDMGAAYPGMLPPPVQYKKRRRWPVIVGAVLALAVIAGLVAALVLADRGGDSPAASGALTDASAKAAIQEYLDALSNGDDETVARHTLCGLFDAVKERRSDLALAGLSSDAFRKQYSQAQVASIDKMVRSSPHQAQVLFTMNVTPASTTRRGQPRPQEQQAVAQLLAYDNDVLVCSYLPRTGQY</sequence>
<keyword evidence="2" id="KW-1133">Transmembrane helix</keyword>
<dbReference type="EMBL" id="AP022599">
    <property type="protein sequence ID" value="BBY83225.1"/>
    <property type="molecule type" value="Genomic_DNA"/>
</dbReference>
<name>A0A7I7UP60_MYCPV</name>
<reference evidence="4 5" key="1">
    <citation type="journal article" date="2019" name="Emerg. Microbes Infect.">
        <title>Comprehensive subspecies identification of 175 nontuberculous mycobacteria species based on 7547 genomic profiles.</title>
        <authorList>
            <person name="Matsumoto Y."/>
            <person name="Kinjo T."/>
            <person name="Motooka D."/>
            <person name="Nabeya D."/>
            <person name="Jung N."/>
            <person name="Uechi K."/>
            <person name="Horii T."/>
            <person name="Iida T."/>
            <person name="Fujita J."/>
            <person name="Nakamura S."/>
        </authorList>
    </citation>
    <scope>NUCLEOTIDE SEQUENCE [LARGE SCALE GENOMIC DNA]</scope>
    <source>
        <strain evidence="4 5">JCM 6370</strain>
    </source>
</reference>
<evidence type="ECO:0000259" key="3">
    <source>
        <dbReference type="Pfam" id="PF26525"/>
    </source>
</evidence>
<keyword evidence="2" id="KW-0472">Membrane</keyword>
<evidence type="ECO:0000256" key="2">
    <source>
        <dbReference type="SAM" id="Phobius"/>
    </source>
</evidence>